<dbReference type="Proteomes" id="UP001596023">
    <property type="component" value="Unassembled WGS sequence"/>
</dbReference>
<evidence type="ECO:0000256" key="3">
    <source>
        <dbReference type="ARBA" id="ARBA00022670"/>
    </source>
</evidence>
<dbReference type="SUPFAM" id="SSF52096">
    <property type="entry name" value="ClpP/crotonase"/>
    <property type="match status" value="1"/>
</dbReference>
<comment type="caution">
    <text evidence="7">The sequence shown here is derived from an EMBL/GenBank/DDBJ whole genome shotgun (WGS) entry which is preliminary data.</text>
</comment>
<keyword evidence="2" id="KW-0963">Cytoplasm</keyword>
<dbReference type="PRINTS" id="PR00127">
    <property type="entry name" value="CLPPROTEASEP"/>
</dbReference>
<accession>A0ABV9KRZ5</accession>
<reference evidence="8" key="1">
    <citation type="journal article" date="2019" name="Int. J. Syst. Evol. Microbiol.">
        <title>The Global Catalogue of Microorganisms (GCM) 10K type strain sequencing project: providing services to taxonomists for standard genome sequencing and annotation.</title>
        <authorList>
            <consortium name="The Broad Institute Genomics Platform"/>
            <consortium name="The Broad Institute Genome Sequencing Center for Infectious Disease"/>
            <person name="Wu L."/>
            <person name="Ma J."/>
        </authorList>
    </citation>
    <scope>NUCLEOTIDE SEQUENCE [LARGE SCALE GENOMIC DNA]</scope>
    <source>
        <strain evidence="8">CCUG 66188</strain>
    </source>
</reference>
<dbReference type="NCBIfam" id="NF045542">
    <property type="entry name" value="Clp_rel_HeadMat"/>
    <property type="match status" value="1"/>
</dbReference>
<evidence type="ECO:0000256" key="4">
    <source>
        <dbReference type="ARBA" id="ARBA00022801"/>
    </source>
</evidence>
<dbReference type="Pfam" id="PF00574">
    <property type="entry name" value="CLP_protease"/>
    <property type="match status" value="1"/>
</dbReference>
<keyword evidence="5" id="KW-0720">Serine protease</keyword>
<dbReference type="InterPro" id="IPR001907">
    <property type="entry name" value="ClpP"/>
</dbReference>
<evidence type="ECO:0000256" key="5">
    <source>
        <dbReference type="ARBA" id="ARBA00022825"/>
    </source>
</evidence>
<keyword evidence="3 7" id="KW-0645">Protease</keyword>
<dbReference type="InterPro" id="IPR023562">
    <property type="entry name" value="ClpP/TepA"/>
</dbReference>
<evidence type="ECO:0000256" key="1">
    <source>
        <dbReference type="ARBA" id="ARBA00007039"/>
    </source>
</evidence>
<dbReference type="RefSeq" id="WP_379993947.1">
    <property type="nucleotide sequence ID" value="NZ_JBHSGN010000024.1"/>
</dbReference>
<dbReference type="EMBL" id="JBHSGN010000024">
    <property type="protein sequence ID" value="MFC4672743.1"/>
    <property type="molecule type" value="Genomic_DNA"/>
</dbReference>
<organism evidence="7 8">
    <name type="scientific">Dysgonomonas termitidis</name>
    <dbReference type="NCBI Taxonomy" id="1516126"/>
    <lineage>
        <taxon>Bacteria</taxon>
        <taxon>Pseudomonadati</taxon>
        <taxon>Bacteroidota</taxon>
        <taxon>Bacteroidia</taxon>
        <taxon>Bacteroidales</taxon>
        <taxon>Dysgonomonadaceae</taxon>
        <taxon>Dysgonomonas</taxon>
    </lineage>
</organism>
<name>A0ABV9KRZ5_9BACT</name>
<evidence type="ECO:0000256" key="6">
    <source>
        <dbReference type="RuleBase" id="RU003567"/>
    </source>
</evidence>
<evidence type="ECO:0000313" key="7">
    <source>
        <dbReference type="EMBL" id="MFC4672743.1"/>
    </source>
</evidence>
<dbReference type="CDD" id="cd07016">
    <property type="entry name" value="S14_ClpP_1"/>
    <property type="match status" value="1"/>
</dbReference>
<protein>
    <recommendedName>
        <fullName evidence="6">ATP-dependent Clp protease proteolytic subunit</fullName>
    </recommendedName>
</protein>
<dbReference type="InterPro" id="IPR029045">
    <property type="entry name" value="ClpP/crotonase-like_dom_sf"/>
</dbReference>
<proteinExistence type="inferred from homology"/>
<dbReference type="PANTHER" id="PTHR10381">
    <property type="entry name" value="ATP-DEPENDENT CLP PROTEASE PROTEOLYTIC SUBUNIT"/>
    <property type="match status" value="1"/>
</dbReference>
<dbReference type="Pfam" id="PF10123">
    <property type="entry name" value="Mu-like_Pro"/>
    <property type="match status" value="1"/>
</dbReference>
<keyword evidence="8" id="KW-1185">Reference proteome</keyword>
<evidence type="ECO:0000256" key="2">
    <source>
        <dbReference type="ARBA" id="ARBA00022490"/>
    </source>
</evidence>
<dbReference type="GO" id="GO:0008233">
    <property type="term" value="F:peptidase activity"/>
    <property type="evidence" value="ECO:0007669"/>
    <property type="project" value="UniProtKB-KW"/>
</dbReference>
<dbReference type="PANTHER" id="PTHR10381:SF70">
    <property type="entry name" value="ATP-DEPENDENT CLP PROTEASE PROTEOLYTIC SUBUNIT"/>
    <property type="match status" value="1"/>
</dbReference>
<dbReference type="Gene3D" id="3.90.226.10">
    <property type="entry name" value="2-enoyl-CoA Hydratase, Chain A, domain 1"/>
    <property type="match status" value="1"/>
</dbReference>
<dbReference type="InterPro" id="IPR012106">
    <property type="entry name" value="Phage_Mu_Gp1"/>
</dbReference>
<evidence type="ECO:0000313" key="8">
    <source>
        <dbReference type="Proteomes" id="UP001596023"/>
    </source>
</evidence>
<dbReference type="GO" id="GO:0006508">
    <property type="term" value="P:proteolysis"/>
    <property type="evidence" value="ECO:0007669"/>
    <property type="project" value="UniProtKB-KW"/>
</dbReference>
<gene>
    <name evidence="7" type="ORF">ACFO6W_03445</name>
</gene>
<sequence>MKEIKVYGQIGREVTAQWFTDELNAARQSGAKGVVIRLHSPGGEVFDGNAMYNAMKQSGLHIKIVVDGMAASMASFLLLAADEVEVPDNALIMIHRPYSYAEGNADAIEGDIKVLRDIENEMIKGYAAKTGLTPEEVKNMWFDGVDHWLNADEAISYHLADRKISQIAKGVAALVTKNMHADSVYKRFSASLNIKSEYNMKKELIDTFDLQGVTEASSDEEVVQALVDKFDALEKQVNASAEAQVDALIDAAVDARKITAMQRSKYKDIGLKMGVSTLTGVLGDIKPYVPIRSQIQGKGTPEASVSGIKARGEWTLDDYRKNAPNELRDNPELYKKLVKAQYGE</sequence>
<keyword evidence="4 7" id="KW-0378">Hydrolase</keyword>
<comment type="similarity">
    <text evidence="1 6">Belongs to the peptidase S14 family.</text>
</comment>